<dbReference type="InterPro" id="IPR050738">
    <property type="entry name" value="Sulfatase"/>
</dbReference>
<dbReference type="InterPro" id="IPR017850">
    <property type="entry name" value="Alkaline_phosphatase_core_sf"/>
</dbReference>
<dbReference type="PROSITE" id="PS51318">
    <property type="entry name" value="TAT"/>
    <property type="match status" value="1"/>
</dbReference>
<protein>
    <submittedName>
        <fullName evidence="6">Arylsulfatase</fullName>
        <ecNumber evidence="6">3.1.6.1</ecNumber>
    </submittedName>
</protein>
<evidence type="ECO:0000256" key="4">
    <source>
        <dbReference type="ARBA" id="ARBA00022837"/>
    </source>
</evidence>
<gene>
    <name evidence="6" type="primary">atsA_13</name>
    <name evidence="6" type="ORF">STSP2_01354</name>
</gene>
<dbReference type="SUPFAM" id="SSF53649">
    <property type="entry name" value="Alkaline phosphatase-like"/>
    <property type="match status" value="1"/>
</dbReference>
<dbReference type="AlphaFoldDB" id="A0A1U9NJW4"/>
<keyword evidence="2" id="KW-0479">Metal-binding</keyword>
<evidence type="ECO:0000259" key="5">
    <source>
        <dbReference type="Pfam" id="PF00884"/>
    </source>
</evidence>
<keyword evidence="7" id="KW-1185">Reference proteome</keyword>
<dbReference type="Proteomes" id="UP000189674">
    <property type="component" value="Chromosome"/>
</dbReference>
<proteinExistence type="inferred from homology"/>
<name>A0A1U9NJW4_9BACT</name>
<dbReference type="Pfam" id="PF00884">
    <property type="entry name" value="Sulfatase"/>
    <property type="match status" value="1"/>
</dbReference>
<dbReference type="GO" id="GO:0004065">
    <property type="term" value="F:arylsulfatase activity"/>
    <property type="evidence" value="ECO:0007669"/>
    <property type="project" value="UniProtKB-EC"/>
</dbReference>
<dbReference type="EC" id="3.1.6.1" evidence="6"/>
<evidence type="ECO:0000313" key="6">
    <source>
        <dbReference type="EMBL" id="AQT68199.1"/>
    </source>
</evidence>
<dbReference type="OrthoDB" id="9783154at2"/>
<dbReference type="InterPro" id="IPR000917">
    <property type="entry name" value="Sulfatase_N"/>
</dbReference>
<reference evidence="7" key="1">
    <citation type="submission" date="2017-02" db="EMBL/GenBank/DDBJ databases">
        <title>Comparative genomics and description of representatives of a novel lineage of planctomycetes thriving in anoxic sediments.</title>
        <authorList>
            <person name="Spring S."/>
            <person name="Bunk B."/>
            <person name="Sproer C."/>
        </authorList>
    </citation>
    <scope>NUCLEOTIDE SEQUENCE [LARGE SCALE GENOMIC DNA]</scope>
    <source>
        <strain evidence="7">ST-NAGAB-D1</strain>
    </source>
</reference>
<dbReference type="EMBL" id="CP019791">
    <property type="protein sequence ID" value="AQT68199.1"/>
    <property type="molecule type" value="Genomic_DNA"/>
</dbReference>
<dbReference type="KEGG" id="alus:STSP2_01354"/>
<dbReference type="CDD" id="cd16145">
    <property type="entry name" value="ARS_like"/>
    <property type="match status" value="1"/>
</dbReference>
<evidence type="ECO:0000256" key="1">
    <source>
        <dbReference type="ARBA" id="ARBA00008779"/>
    </source>
</evidence>
<dbReference type="Gene3D" id="3.40.720.10">
    <property type="entry name" value="Alkaline Phosphatase, subunit A"/>
    <property type="match status" value="1"/>
</dbReference>
<evidence type="ECO:0000313" key="7">
    <source>
        <dbReference type="Proteomes" id="UP000189674"/>
    </source>
</evidence>
<keyword evidence="3 6" id="KW-0378">Hydrolase</keyword>
<dbReference type="InterPro" id="IPR006311">
    <property type="entry name" value="TAT_signal"/>
</dbReference>
<dbReference type="PANTHER" id="PTHR42693">
    <property type="entry name" value="ARYLSULFATASE FAMILY MEMBER"/>
    <property type="match status" value="1"/>
</dbReference>
<feature type="domain" description="Sulfatase N-terminal" evidence="5">
    <location>
        <begin position="34"/>
        <end position="366"/>
    </location>
</feature>
<evidence type="ECO:0000256" key="2">
    <source>
        <dbReference type="ARBA" id="ARBA00022723"/>
    </source>
</evidence>
<comment type="similarity">
    <text evidence="1">Belongs to the sulfatase family.</text>
</comment>
<evidence type="ECO:0000256" key="3">
    <source>
        <dbReference type="ARBA" id="ARBA00022801"/>
    </source>
</evidence>
<dbReference type="InterPro" id="IPR024607">
    <property type="entry name" value="Sulfatase_CS"/>
</dbReference>
<organism evidence="6 7">
    <name type="scientific">Anaerohalosphaera lusitana</name>
    <dbReference type="NCBI Taxonomy" id="1936003"/>
    <lineage>
        <taxon>Bacteria</taxon>
        <taxon>Pseudomonadati</taxon>
        <taxon>Planctomycetota</taxon>
        <taxon>Phycisphaerae</taxon>
        <taxon>Sedimentisphaerales</taxon>
        <taxon>Anaerohalosphaeraceae</taxon>
        <taxon>Anaerohalosphaera</taxon>
    </lineage>
</organism>
<dbReference type="PANTHER" id="PTHR42693:SF53">
    <property type="entry name" value="ENDO-4-O-SULFATASE"/>
    <property type="match status" value="1"/>
</dbReference>
<accession>A0A1U9NJW4</accession>
<dbReference type="RefSeq" id="WP_146660984.1">
    <property type="nucleotide sequence ID" value="NZ_CP019791.1"/>
</dbReference>
<dbReference type="Gene3D" id="3.30.1120.10">
    <property type="match status" value="1"/>
</dbReference>
<sequence precursor="true">MNRREFLKNAAFAASVAAAPGLTKSASAKPAKKPNVIYILADDLGYRELGCYGQEKIRTPYIDKLAEQGMKFTNHYCGQAVCAPSRCALMTGKHMGHAYVRNNRPVGGGYQLPLPEGTTTIGTLFQKHGYKTGAMGKWGLGGPDSVGRPNNQGFDHFFGNIGQVQAHWYYPPYMYRNTTKIEYPENKKHTGNKYSHDLMEKEALDFIKDNKDNPFFLYLPFIIPHVSLQVPDDEILQSYLDKGWEEKPYKGGHYTGSDTPKAVYAAMITRMDRSVGRVMSLLSELGLEDDTLIMFSSDNGTTYCCGVDYEFFNSVGDFRGLKGSLYEGGIRVPMIAKWPGRIKPGTTTDHISAFWDVLPTMCDVLNADKPADTDGISFMPILLGKPEHQKPHEYLYWEFPSYGFQQAVRMGDWKGYRRNLKKDPDPKLQLYNLKTDPSEQNDVADQHPEVVKNIETIMKEAHTPSEKFPLLHEEFQKKA</sequence>
<keyword evidence="4" id="KW-0106">Calcium</keyword>
<dbReference type="STRING" id="1936003.STSP2_01354"/>
<dbReference type="GO" id="GO:0046872">
    <property type="term" value="F:metal ion binding"/>
    <property type="evidence" value="ECO:0007669"/>
    <property type="project" value="UniProtKB-KW"/>
</dbReference>
<dbReference type="PROSITE" id="PS00523">
    <property type="entry name" value="SULFATASE_1"/>
    <property type="match status" value="1"/>
</dbReference>